<dbReference type="InterPro" id="IPR043502">
    <property type="entry name" value="DNA/RNA_pol_sf"/>
</dbReference>
<dbReference type="AlphaFoldDB" id="A0A803JGS2"/>
<dbReference type="CDD" id="cd01650">
    <property type="entry name" value="RT_nLTR_like"/>
    <property type="match status" value="1"/>
</dbReference>
<dbReference type="SUPFAM" id="SSF56672">
    <property type="entry name" value="DNA/RNA polymerases"/>
    <property type="match status" value="1"/>
</dbReference>
<evidence type="ECO:0000259" key="1">
    <source>
        <dbReference type="PROSITE" id="PS50878"/>
    </source>
</evidence>
<dbReference type="Ensembl" id="ENSXETT00000109064">
    <property type="protein sequence ID" value="ENSXETP00000107126"/>
    <property type="gene ID" value="ENSXETG00000041542"/>
</dbReference>
<name>A0A803JGS2_XENTR</name>
<dbReference type="PANTHER" id="PTHR31635">
    <property type="entry name" value="REVERSE TRANSCRIPTASE DOMAIN-CONTAINING PROTEIN-RELATED"/>
    <property type="match status" value="1"/>
</dbReference>
<protein>
    <recommendedName>
        <fullName evidence="1">Reverse transcriptase domain-containing protein</fullName>
    </recommendedName>
</protein>
<proteinExistence type="predicted"/>
<dbReference type="PANTHER" id="PTHR31635:SF196">
    <property type="entry name" value="REVERSE TRANSCRIPTASE DOMAIN-CONTAINING PROTEIN-RELATED"/>
    <property type="match status" value="1"/>
</dbReference>
<dbReference type="PROSITE" id="PS50878">
    <property type="entry name" value="RT_POL"/>
    <property type="match status" value="1"/>
</dbReference>
<evidence type="ECO:0000313" key="2">
    <source>
        <dbReference type="Ensembl" id="ENSXETP00000107126"/>
    </source>
</evidence>
<reference evidence="2" key="1">
    <citation type="journal article" date="2010" name="Science">
        <title>The genome of the Western clawed frog Xenopus tropicalis.</title>
        <authorList>
            <person name="Hellsten U."/>
            <person name="Harland R.M."/>
            <person name="Gilchrist M.J."/>
            <person name="Hendrix D."/>
            <person name="Jurka J."/>
            <person name="Kapitonov V."/>
            <person name="Ovcharenko I."/>
            <person name="Putnam N.H."/>
            <person name="Shu S."/>
            <person name="Taher L."/>
            <person name="Blitz I.L."/>
            <person name="Blumberg B."/>
            <person name="Dichmann D.S."/>
            <person name="Dubchak I."/>
            <person name="Amaya E."/>
            <person name="Detter J.C."/>
            <person name="Fletcher R."/>
            <person name="Gerhard D.S."/>
            <person name="Goodstein D."/>
            <person name="Graves T."/>
            <person name="Grigoriev I.V."/>
            <person name="Grimwood J."/>
            <person name="Kawashima T."/>
            <person name="Lindquist E."/>
            <person name="Lucas S.M."/>
            <person name="Mead P.E."/>
            <person name="Mitros T."/>
            <person name="Ogino H."/>
            <person name="Ohta Y."/>
            <person name="Poliakov A.V."/>
            <person name="Pollet N."/>
            <person name="Robert J."/>
            <person name="Salamov A."/>
            <person name="Sater A.K."/>
            <person name="Schmutz J."/>
            <person name="Terry A."/>
            <person name="Vize P.D."/>
            <person name="Warren W.C."/>
            <person name="Wells D."/>
            <person name="Wills A."/>
            <person name="Wilson R.K."/>
            <person name="Zimmerman L.B."/>
            <person name="Zorn A.M."/>
            <person name="Grainger R."/>
            <person name="Grammer T."/>
            <person name="Khokha M.K."/>
            <person name="Richardson P.M."/>
            <person name="Rokhsar D.S."/>
        </authorList>
    </citation>
    <scope>NUCLEOTIDE SEQUENCE [LARGE SCALE GENOMIC DNA]</scope>
    <source>
        <strain evidence="2">Nigerian</strain>
    </source>
</reference>
<dbReference type="InParanoid" id="A0A803JGS2"/>
<dbReference type="Pfam" id="PF00078">
    <property type="entry name" value="RVT_1"/>
    <property type="match status" value="1"/>
</dbReference>
<reference evidence="2" key="2">
    <citation type="submission" date="2021-03" db="UniProtKB">
        <authorList>
            <consortium name="Ensembl"/>
        </authorList>
    </citation>
    <scope>IDENTIFICATION</scope>
</reference>
<dbReference type="InterPro" id="IPR000477">
    <property type="entry name" value="RT_dom"/>
</dbReference>
<sequence>MRETLIVLILKPGKDPLLCSSYRPISLINAVAKILAKVLATRLTKYITGLISSDQTGFMPGRSTDTNIHNEKAFDSVEWEYLWPTLKSMGLPPTFIAWIQALYSSPIAKIRTNTKLCNFFPVSRGTRQGCPLSPLLFALAMEPLACRLKLSQEVEGLKLGNTTELVSMYADDTLLYLANPHQALSSALDIINNHTTFSGLKINWIKSVILPIATTPNSFIYLGVWIHVDLMKYTELNINPIRRYLENKLEIWRCLPFTVTGRINLFKMIALPKLTYIYRQTPTTIPRSTFRKLKSLMLSLFWNGEQPRISLQTLQLPITSGGLATPNPYMYYLASRLVVAWRWTSPSLTNAATLLELQIIGSQEELKNLLYRGTNYTKQATQPMRTTVSAWKKAQNFFPKVQPHCSQYTPLWHNPNLVNEQKTFLAHP</sequence>
<feature type="domain" description="Reverse transcriptase" evidence="1">
    <location>
        <begin position="1"/>
        <end position="226"/>
    </location>
</feature>
<dbReference type="GeneTree" id="ENSGT00940000165023"/>
<accession>A0A803JGS2</accession>
<organism evidence="2">
    <name type="scientific">Xenopus tropicalis</name>
    <name type="common">Western clawed frog</name>
    <name type="synonym">Silurana tropicalis</name>
    <dbReference type="NCBI Taxonomy" id="8364"/>
    <lineage>
        <taxon>Eukaryota</taxon>
        <taxon>Metazoa</taxon>
        <taxon>Chordata</taxon>
        <taxon>Craniata</taxon>
        <taxon>Vertebrata</taxon>
        <taxon>Euteleostomi</taxon>
        <taxon>Amphibia</taxon>
        <taxon>Batrachia</taxon>
        <taxon>Anura</taxon>
        <taxon>Pipoidea</taxon>
        <taxon>Pipidae</taxon>
        <taxon>Xenopodinae</taxon>
        <taxon>Xenopus</taxon>
        <taxon>Silurana</taxon>
    </lineage>
</organism>